<feature type="transmembrane region" description="Helical" evidence="6">
    <location>
        <begin position="14"/>
        <end position="34"/>
    </location>
</feature>
<dbReference type="PANTHER" id="PTHR32309">
    <property type="entry name" value="TYROSINE-PROTEIN KINASE"/>
    <property type="match status" value="1"/>
</dbReference>
<dbReference type="GO" id="GO:0005886">
    <property type="term" value="C:plasma membrane"/>
    <property type="evidence" value="ECO:0007669"/>
    <property type="project" value="UniProtKB-SubCell"/>
</dbReference>
<evidence type="ECO:0000256" key="1">
    <source>
        <dbReference type="ARBA" id="ARBA00004651"/>
    </source>
</evidence>
<name>A0A1V5SG74_9BACT</name>
<dbReference type="InterPro" id="IPR050445">
    <property type="entry name" value="Bact_polysacc_biosynth/exp"/>
</dbReference>
<dbReference type="PANTHER" id="PTHR32309:SF31">
    <property type="entry name" value="CAPSULAR EXOPOLYSACCHARIDE FAMILY"/>
    <property type="match status" value="1"/>
</dbReference>
<evidence type="ECO:0000259" key="7">
    <source>
        <dbReference type="Pfam" id="PF02706"/>
    </source>
</evidence>
<protein>
    <submittedName>
        <fullName evidence="8">Chain length determinant protein</fullName>
    </submittedName>
</protein>
<evidence type="ECO:0000256" key="3">
    <source>
        <dbReference type="ARBA" id="ARBA00022692"/>
    </source>
</evidence>
<dbReference type="AlphaFoldDB" id="A0A1V5SG74"/>
<keyword evidence="3 6" id="KW-0812">Transmembrane</keyword>
<keyword evidence="2" id="KW-1003">Cell membrane</keyword>
<reference evidence="8" key="1">
    <citation type="submission" date="2017-02" db="EMBL/GenBank/DDBJ databases">
        <title>Delving into the versatile metabolic prowess of the omnipresent phylum Bacteroidetes.</title>
        <authorList>
            <person name="Nobu M.K."/>
            <person name="Mei R."/>
            <person name="Narihiro T."/>
            <person name="Kuroda K."/>
            <person name="Liu W.-T."/>
        </authorList>
    </citation>
    <scope>NUCLEOTIDE SEQUENCE</scope>
    <source>
        <strain evidence="8">ADurb.Bin280</strain>
    </source>
</reference>
<dbReference type="EMBL" id="MWBO01000006">
    <property type="protein sequence ID" value="OQA53294.1"/>
    <property type="molecule type" value="Genomic_DNA"/>
</dbReference>
<feature type="transmembrane region" description="Helical" evidence="6">
    <location>
        <begin position="179"/>
        <end position="200"/>
    </location>
</feature>
<dbReference type="Pfam" id="PF02706">
    <property type="entry name" value="Wzz"/>
    <property type="match status" value="1"/>
</dbReference>
<sequence length="208" mass="22702">MDIIDYLNIIKKNIILIVSVIIIVTGITLILTWGTPPTYQSSSAIEITRSPLQTQSNVEYFQYDNFYNTQVATTFANNVIGLIGAPSIVAETYQGAGYEIPPSNLRDLGKTFTAKKKTDLSSVVDVSYSSKDKAKAEAMIKTLSSIIKEKIESNNAKDTSAKFTVSVTDPIIISNPKMYTLNAIVAGIFGLFISIGYALILNSIKKSK</sequence>
<feature type="domain" description="Polysaccharide chain length determinant N-terminal" evidence="7">
    <location>
        <begin position="1"/>
        <end position="76"/>
    </location>
</feature>
<evidence type="ECO:0000256" key="6">
    <source>
        <dbReference type="SAM" id="Phobius"/>
    </source>
</evidence>
<proteinExistence type="predicted"/>
<comment type="caution">
    <text evidence="8">The sequence shown here is derived from an EMBL/GenBank/DDBJ whole genome shotgun (WGS) entry which is preliminary data.</text>
</comment>
<gene>
    <name evidence="8" type="ORF">BWY43_00065</name>
</gene>
<evidence type="ECO:0000256" key="5">
    <source>
        <dbReference type="ARBA" id="ARBA00023136"/>
    </source>
</evidence>
<evidence type="ECO:0000256" key="2">
    <source>
        <dbReference type="ARBA" id="ARBA00022475"/>
    </source>
</evidence>
<keyword evidence="5 6" id="KW-0472">Membrane</keyword>
<comment type="subcellular location">
    <subcellularLocation>
        <location evidence="1">Cell membrane</location>
        <topology evidence="1">Multi-pass membrane protein</topology>
    </subcellularLocation>
</comment>
<dbReference type="InterPro" id="IPR003856">
    <property type="entry name" value="LPS_length_determ_N"/>
</dbReference>
<organism evidence="8">
    <name type="scientific">candidate division WS2 bacterium ADurb.Bin280</name>
    <dbReference type="NCBI Taxonomy" id="1852829"/>
    <lineage>
        <taxon>Bacteria</taxon>
        <taxon>candidate division WS2</taxon>
    </lineage>
</organism>
<evidence type="ECO:0000256" key="4">
    <source>
        <dbReference type="ARBA" id="ARBA00022989"/>
    </source>
</evidence>
<keyword evidence="4 6" id="KW-1133">Transmembrane helix</keyword>
<evidence type="ECO:0000313" key="8">
    <source>
        <dbReference type="EMBL" id="OQA53294.1"/>
    </source>
</evidence>
<dbReference type="Proteomes" id="UP000485367">
    <property type="component" value="Unassembled WGS sequence"/>
</dbReference>
<accession>A0A1V5SG74</accession>